<sequence length="713" mass="81283">MTIGGTPVPKRELISLLIRTIDADQIRTLLKIQADTNLQKRLDDFPKGQILEALQTTQEGRDVLEQTKANYPFTSSPTLYLISVSAWPTREILFERTAQLSRHMRGEAIRFGNERSVRSIYIITPARDQQAQELFQEIPLVYEKKVEYIESDPEGEDYGEVKVVYSLEKAIVWYSERFKHALLLCSDFSAVKPILYYGSAVLDIRWQLPFLSEEMMHRLAEGANPRTASFSRLEENPDDVLDVQTLTISDQGLGQKRSYLRLTEDDFRQQTAGFYSSHPDVVLGGLGISRQYGRIWTPSRLRKDSLLALSINLIQKTEQELAREADHDIVGLLNYYRNSEMKLARKKVKPEQRKYLEGLINEIISARRTLNFEAVLNPILISNLVNHCKDLDLVCGLEVHCANCGDYLLRCHECNFPLAPVENSQHLTFHCINHPQILIQDGPFVCECGAELDITPSTDLRIFPGAEHLKTLHDFMSILEGQNFDGSFLIMGNLLRLLPARRVPGNRLSLNNLRAWRVRAHIHQRNLTDRKKAKYTKALNKIKEKCARNGGHPTIEICTECMHEEITVQRILTGREICLPRLFGYAIDENFDGIHHGREIADIRYADIIEENDEQLNLGIHLKSRDTQKQNGLGRSVSAIKGLYTQYCYSAYLSGARDANLNAIGISIPNVIGEDVKENFDFLSTHLGFPLIILDEDDWVKILDIAIEKTQVA</sequence>
<reference evidence="1" key="1">
    <citation type="submission" date="2015-07" db="EMBL/GenBank/DDBJ databases">
        <title>Draft Genome Sequences of Anaerolinea thermolimosa IMO-1, Bellilinea caldifistulae GOMI-1, Leptolinea tardivitalis YMTK-2, Levilinea saccharolytica KIBI-1,Longilinea arvoryzae KOME-1, Previously Described as Members of the Anaerolineaceae (Chloroflexi).</title>
        <authorList>
            <person name="Sekiguchi Y."/>
            <person name="Ohashi A."/>
            <person name="Matsuura N."/>
            <person name="Tourlousse M.D."/>
        </authorList>
    </citation>
    <scope>NUCLEOTIDE SEQUENCE [LARGE SCALE GENOMIC DNA]</scope>
    <source>
        <strain evidence="1">KOME-1</strain>
    </source>
</reference>
<dbReference type="Proteomes" id="UP000055060">
    <property type="component" value="Unassembled WGS sequence"/>
</dbReference>
<gene>
    <name evidence="1" type="ORF">LARV_00992</name>
</gene>
<keyword evidence="2" id="KW-1185">Reference proteome</keyword>
<dbReference type="AlphaFoldDB" id="A0A0S7BD66"/>
<protein>
    <recommendedName>
        <fullName evidence="3">Restriction endonuclease</fullName>
    </recommendedName>
</protein>
<dbReference type="STRING" id="360412.LARV_00992"/>
<organism evidence="1">
    <name type="scientific">Longilinea arvoryzae</name>
    <dbReference type="NCBI Taxonomy" id="360412"/>
    <lineage>
        <taxon>Bacteria</taxon>
        <taxon>Bacillati</taxon>
        <taxon>Chloroflexota</taxon>
        <taxon>Anaerolineae</taxon>
        <taxon>Anaerolineales</taxon>
        <taxon>Anaerolineaceae</taxon>
        <taxon>Longilinea</taxon>
    </lineage>
</organism>
<evidence type="ECO:0000313" key="2">
    <source>
        <dbReference type="Proteomes" id="UP000055060"/>
    </source>
</evidence>
<evidence type="ECO:0000313" key="1">
    <source>
        <dbReference type="EMBL" id="GAP13241.1"/>
    </source>
</evidence>
<name>A0A0S7BD66_9CHLR</name>
<dbReference type="EMBL" id="DF967972">
    <property type="protein sequence ID" value="GAP13241.1"/>
    <property type="molecule type" value="Genomic_DNA"/>
</dbReference>
<proteinExistence type="predicted"/>
<dbReference type="RefSeq" id="WP_075072590.1">
    <property type="nucleotide sequence ID" value="NZ_DF967972.1"/>
</dbReference>
<dbReference type="OrthoDB" id="138745at2"/>
<evidence type="ECO:0008006" key="3">
    <source>
        <dbReference type="Google" id="ProtNLM"/>
    </source>
</evidence>
<accession>A0A0S7BD66</accession>